<dbReference type="Proteomes" id="UP001141552">
    <property type="component" value="Unassembled WGS sequence"/>
</dbReference>
<keyword evidence="13" id="KW-1185">Reference proteome</keyword>
<evidence type="ECO:0000259" key="11">
    <source>
        <dbReference type="PROSITE" id="PS50142"/>
    </source>
</evidence>
<evidence type="ECO:0000256" key="3">
    <source>
        <dbReference type="ARBA" id="ARBA00022722"/>
    </source>
</evidence>
<keyword evidence="7" id="KW-0460">Magnesium</keyword>
<comment type="cofactor">
    <cofactor evidence="1">
        <name>Mn(2+)</name>
        <dbReference type="ChEBI" id="CHEBI:29035"/>
    </cofactor>
</comment>
<dbReference type="Gene3D" id="3.30.160.20">
    <property type="match status" value="2"/>
</dbReference>
<dbReference type="SMART" id="SM00358">
    <property type="entry name" value="DSRM"/>
    <property type="match status" value="2"/>
</dbReference>
<comment type="caution">
    <text evidence="12">The sequence shown here is derived from an EMBL/GenBank/DDBJ whole genome shotgun (WGS) entry which is preliminary data.</text>
</comment>
<accession>A0A9Q0FB44</accession>
<evidence type="ECO:0008006" key="14">
    <source>
        <dbReference type="Google" id="ProtNLM"/>
    </source>
</evidence>
<dbReference type="GO" id="GO:0005634">
    <property type="term" value="C:nucleus"/>
    <property type="evidence" value="ECO:0007669"/>
    <property type="project" value="TreeGrafter"/>
</dbReference>
<feature type="domain" description="DRBM" evidence="10">
    <location>
        <begin position="202"/>
        <end position="265"/>
    </location>
</feature>
<evidence type="ECO:0000256" key="5">
    <source>
        <dbReference type="ARBA" id="ARBA00022759"/>
    </source>
</evidence>
<dbReference type="SUPFAM" id="SSF69065">
    <property type="entry name" value="RNase III domain-like"/>
    <property type="match status" value="1"/>
</dbReference>
<dbReference type="FunFam" id="1.10.1520.10:FF:000004">
    <property type="entry name" value="Endoribonuclease dicer-like 1"/>
    <property type="match status" value="1"/>
</dbReference>
<evidence type="ECO:0000256" key="9">
    <source>
        <dbReference type="PROSITE-ProRule" id="PRU00266"/>
    </source>
</evidence>
<proteinExistence type="predicted"/>
<gene>
    <name evidence="12" type="ORF">Tsubulata_040553</name>
</gene>
<dbReference type="AlphaFoldDB" id="A0A9Q0FB44"/>
<keyword evidence="8 9" id="KW-0694">RNA-binding</keyword>
<reference evidence="12" key="1">
    <citation type="submission" date="2022-02" db="EMBL/GenBank/DDBJ databases">
        <authorList>
            <person name="Henning P.M."/>
            <person name="McCubbin A.G."/>
            <person name="Shore J.S."/>
        </authorList>
    </citation>
    <scope>NUCLEOTIDE SEQUENCE</scope>
    <source>
        <strain evidence="12">F60SS</strain>
        <tissue evidence="12">Leaves</tissue>
    </source>
</reference>
<dbReference type="PROSITE" id="PS50137">
    <property type="entry name" value="DS_RBD"/>
    <property type="match status" value="2"/>
</dbReference>
<dbReference type="Gene3D" id="1.10.1520.10">
    <property type="entry name" value="Ribonuclease III domain"/>
    <property type="match status" value="1"/>
</dbReference>
<dbReference type="InterPro" id="IPR014720">
    <property type="entry name" value="dsRBD_dom"/>
</dbReference>
<keyword evidence="4" id="KW-0479">Metal-binding</keyword>
<evidence type="ECO:0000256" key="8">
    <source>
        <dbReference type="ARBA" id="ARBA00022884"/>
    </source>
</evidence>
<feature type="domain" description="RNase III" evidence="11">
    <location>
        <begin position="30"/>
        <end position="174"/>
    </location>
</feature>
<dbReference type="PROSITE" id="PS50142">
    <property type="entry name" value="RNASE_3_2"/>
    <property type="match status" value="1"/>
</dbReference>
<reference evidence="12" key="2">
    <citation type="journal article" date="2023" name="Plants (Basel)">
        <title>Annotation of the Turnera subulata (Passifloraceae) Draft Genome Reveals the S-Locus Evolved after the Divergence of Turneroideae from Passifloroideae in a Stepwise Manner.</title>
        <authorList>
            <person name="Henning P.M."/>
            <person name="Roalson E.H."/>
            <person name="Mir W."/>
            <person name="McCubbin A.G."/>
            <person name="Shore J.S."/>
        </authorList>
    </citation>
    <scope>NUCLEOTIDE SEQUENCE</scope>
    <source>
        <strain evidence="12">F60SS</strain>
    </source>
</reference>
<evidence type="ECO:0000256" key="1">
    <source>
        <dbReference type="ARBA" id="ARBA00001936"/>
    </source>
</evidence>
<dbReference type="GO" id="GO:0046872">
    <property type="term" value="F:metal ion binding"/>
    <property type="evidence" value="ECO:0007669"/>
    <property type="project" value="UniProtKB-KW"/>
</dbReference>
<evidence type="ECO:0000256" key="4">
    <source>
        <dbReference type="ARBA" id="ARBA00022723"/>
    </source>
</evidence>
<dbReference type="EMBL" id="JAKUCV010006403">
    <property type="protein sequence ID" value="KAJ4827510.1"/>
    <property type="molecule type" value="Genomic_DNA"/>
</dbReference>
<dbReference type="OrthoDB" id="416741at2759"/>
<dbReference type="GO" id="GO:0030422">
    <property type="term" value="P:siRNA processing"/>
    <property type="evidence" value="ECO:0007669"/>
    <property type="project" value="TreeGrafter"/>
</dbReference>
<feature type="non-terminal residue" evidence="12">
    <location>
        <position position="1"/>
    </location>
</feature>
<evidence type="ECO:0000256" key="6">
    <source>
        <dbReference type="ARBA" id="ARBA00022801"/>
    </source>
</evidence>
<evidence type="ECO:0000256" key="2">
    <source>
        <dbReference type="ARBA" id="ARBA00001946"/>
    </source>
</evidence>
<organism evidence="12 13">
    <name type="scientific">Turnera subulata</name>
    <dbReference type="NCBI Taxonomy" id="218843"/>
    <lineage>
        <taxon>Eukaryota</taxon>
        <taxon>Viridiplantae</taxon>
        <taxon>Streptophyta</taxon>
        <taxon>Embryophyta</taxon>
        <taxon>Tracheophyta</taxon>
        <taxon>Spermatophyta</taxon>
        <taxon>Magnoliopsida</taxon>
        <taxon>eudicotyledons</taxon>
        <taxon>Gunneridae</taxon>
        <taxon>Pentapetalae</taxon>
        <taxon>rosids</taxon>
        <taxon>fabids</taxon>
        <taxon>Malpighiales</taxon>
        <taxon>Passifloraceae</taxon>
        <taxon>Turnera</taxon>
    </lineage>
</organism>
<dbReference type="Pfam" id="PF00636">
    <property type="entry name" value="Ribonuclease_3"/>
    <property type="match status" value="1"/>
</dbReference>
<dbReference type="GO" id="GO:0003723">
    <property type="term" value="F:RNA binding"/>
    <property type="evidence" value="ECO:0007669"/>
    <property type="project" value="UniProtKB-UniRule"/>
</dbReference>
<dbReference type="InterPro" id="IPR000999">
    <property type="entry name" value="RNase_III_dom"/>
</dbReference>
<dbReference type="PANTHER" id="PTHR14950:SF49">
    <property type="entry name" value="RIBONUCLEASE 3-LIKE PROTEIN 2-RELATED"/>
    <property type="match status" value="1"/>
</dbReference>
<dbReference type="Pfam" id="PF00035">
    <property type="entry name" value="dsrm"/>
    <property type="match status" value="1"/>
</dbReference>
<evidence type="ECO:0000259" key="10">
    <source>
        <dbReference type="PROSITE" id="PS50137"/>
    </source>
</evidence>
<keyword evidence="3" id="KW-0540">Nuclease</keyword>
<evidence type="ECO:0000313" key="13">
    <source>
        <dbReference type="Proteomes" id="UP001141552"/>
    </source>
</evidence>
<dbReference type="PANTHER" id="PTHR14950">
    <property type="entry name" value="DICER-RELATED"/>
    <property type="match status" value="1"/>
</dbReference>
<dbReference type="GO" id="GO:0004525">
    <property type="term" value="F:ribonuclease III activity"/>
    <property type="evidence" value="ECO:0007669"/>
    <property type="project" value="InterPro"/>
</dbReference>
<evidence type="ECO:0000313" key="12">
    <source>
        <dbReference type="EMBL" id="KAJ4827510.1"/>
    </source>
</evidence>
<dbReference type="CDD" id="cd00593">
    <property type="entry name" value="RIBOc"/>
    <property type="match status" value="1"/>
</dbReference>
<dbReference type="InterPro" id="IPR036389">
    <property type="entry name" value="RNase_III_sf"/>
</dbReference>
<comment type="cofactor">
    <cofactor evidence="2">
        <name>Mg(2+)</name>
        <dbReference type="ChEBI" id="CHEBI:18420"/>
    </cofactor>
</comment>
<protein>
    <recommendedName>
        <fullName evidence="14">RNase III domain-containing protein</fullName>
    </recommendedName>
</protein>
<dbReference type="GO" id="GO:0005737">
    <property type="term" value="C:cytoplasm"/>
    <property type="evidence" value="ECO:0007669"/>
    <property type="project" value="TreeGrafter"/>
</dbReference>
<evidence type="ECO:0000256" key="7">
    <source>
        <dbReference type="ARBA" id="ARBA00022842"/>
    </source>
</evidence>
<keyword evidence="5" id="KW-0255">Endonuclease</keyword>
<dbReference type="SMART" id="SM00535">
    <property type="entry name" value="RIBOc"/>
    <property type="match status" value="1"/>
</dbReference>
<dbReference type="SUPFAM" id="SSF54768">
    <property type="entry name" value="dsRNA-binding domain-like"/>
    <property type="match status" value="2"/>
</dbReference>
<keyword evidence="6" id="KW-0378">Hydrolase</keyword>
<dbReference type="CDD" id="cd00048">
    <property type="entry name" value="DSRM_SF"/>
    <property type="match status" value="1"/>
</dbReference>
<sequence>TTLSSPWDSILLHHHRRRRPSPLDMEPSTILAVETILGYTFKSKGLLQEALTHSSFPDPSAPTYERLEFIGDAALALAFSNYAFLAHPALDPGRLSLVRAANTSTEKFARVAVKHGLYCFLRRNSASLDNKVSEFSEAVSHEDDTVVYGGAVKAPKVLADIVEAVAAAIFVDLDYDLQGLWVIIRGLLEPFITLEDLERQPQPVTMLYELCQKQGLQVDIKHWNKGGRNISSVFVEGTFVASASSEQKDFAKLNAAKHALDILSQLIPLDTASFGEIFDGVDDGSVEVAGAKQRLHGLCRKKKWANPHYNTEQESGPSHGKRFVCSVQIPTVHGVLFTKGDEKTRVKDAENSAASAMLYTLQGSKYL</sequence>
<dbReference type="Pfam" id="PF14709">
    <property type="entry name" value="DND1_DSRM"/>
    <property type="match status" value="1"/>
</dbReference>
<name>A0A9Q0FB44_9ROSI</name>
<feature type="domain" description="DRBM" evidence="10">
    <location>
        <begin position="290"/>
        <end position="363"/>
    </location>
</feature>